<organism evidence="1 2">
    <name type="scientific">Stutzerimonas degradans</name>
    <dbReference type="NCBI Taxonomy" id="2968968"/>
    <lineage>
        <taxon>Bacteria</taxon>
        <taxon>Pseudomonadati</taxon>
        <taxon>Pseudomonadota</taxon>
        <taxon>Gammaproteobacteria</taxon>
        <taxon>Pseudomonadales</taxon>
        <taxon>Pseudomonadaceae</taxon>
        <taxon>Stutzerimonas</taxon>
    </lineage>
</organism>
<evidence type="ECO:0000313" key="1">
    <source>
        <dbReference type="EMBL" id="PNF76137.1"/>
    </source>
</evidence>
<reference evidence="1 2" key="1">
    <citation type="submission" date="2018-01" db="EMBL/GenBank/DDBJ databases">
        <title>Denitrification phenotypes of diverse strains of Pseudomonas stutzeri.</title>
        <authorList>
            <person name="Milligan D.A."/>
            <person name="Bergaust L."/>
            <person name="Bakken L.R."/>
            <person name="Frostegard A."/>
        </authorList>
    </citation>
    <scope>NUCLEOTIDE SEQUENCE [LARGE SCALE GENOMIC DNA]</scope>
    <source>
        <strain evidence="1 2">DSM 50238</strain>
    </source>
</reference>
<evidence type="ECO:0000313" key="2">
    <source>
        <dbReference type="Proteomes" id="UP000235881"/>
    </source>
</evidence>
<name>A0A8E2U1C2_9GAMM</name>
<accession>A0A8E2U1C2</accession>
<keyword evidence="2" id="KW-1185">Reference proteome</keyword>
<proteinExistence type="predicted"/>
<protein>
    <submittedName>
        <fullName evidence="1">Uncharacterized protein</fullName>
    </submittedName>
</protein>
<comment type="caution">
    <text evidence="1">The sequence shown here is derived from an EMBL/GenBank/DDBJ whole genome shotgun (WGS) entry which is preliminary data.</text>
</comment>
<dbReference type="Proteomes" id="UP000235881">
    <property type="component" value="Unassembled WGS sequence"/>
</dbReference>
<dbReference type="AlphaFoldDB" id="A0A8E2U1C2"/>
<sequence length="63" mass="6930">MGGGYTVVLKASKTHQALSWLVAGVDPDIRRVFEGSTWSSFRLVIEAPDGVQVLREELLTEGR</sequence>
<dbReference type="EMBL" id="POUK01000004">
    <property type="protein sequence ID" value="PNF76137.1"/>
    <property type="molecule type" value="Genomic_DNA"/>
</dbReference>
<gene>
    <name evidence="1" type="ORF">CXK95_12045</name>
</gene>